<name>A0A9N9EZR0_FUNMO</name>
<evidence type="ECO:0000313" key="2">
    <source>
        <dbReference type="Proteomes" id="UP000789375"/>
    </source>
</evidence>
<dbReference type="EMBL" id="CAJVPP010000648">
    <property type="protein sequence ID" value="CAG8500748.1"/>
    <property type="molecule type" value="Genomic_DNA"/>
</dbReference>
<organism evidence="1 2">
    <name type="scientific">Funneliformis mosseae</name>
    <name type="common">Endomycorrhizal fungus</name>
    <name type="synonym">Glomus mosseae</name>
    <dbReference type="NCBI Taxonomy" id="27381"/>
    <lineage>
        <taxon>Eukaryota</taxon>
        <taxon>Fungi</taxon>
        <taxon>Fungi incertae sedis</taxon>
        <taxon>Mucoromycota</taxon>
        <taxon>Glomeromycotina</taxon>
        <taxon>Glomeromycetes</taxon>
        <taxon>Glomerales</taxon>
        <taxon>Glomeraceae</taxon>
        <taxon>Funneliformis</taxon>
    </lineage>
</organism>
<proteinExistence type="predicted"/>
<comment type="caution">
    <text evidence="1">The sequence shown here is derived from an EMBL/GenBank/DDBJ whole genome shotgun (WGS) entry which is preliminary data.</text>
</comment>
<sequence>MASSIESMEEILINLEKDISSLHSCLLDHLILIVILSEESKALLDIEIPIPKYGERQLFDYPSLFNNETNKFSPIITKDDQNTMNLSRVDVKVGNRHDRYVGYRRIRFTSCDEIIHIYLNLRKFTCGNNSY</sequence>
<reference evidence="1" key="1">
    <citation type="submission" date="2021-06" db="EMBL/GenBank/DDBJ databases">
        <authorList>
            <person name="Kallberg Y."/>
            <person name="Tangrot J."/>
            <person name="Rosling A."/>
        </authorList>
    </citation>
    <scope>NUCLEOTIDE SEQUENCE</scope>
    <source>
        <strain evidence="1">87-6 pot B 2015</strain>
    </source>
</reference>
<protein>
    <submittedName>
        <fullName evidence="1">14948_t:CDS:1</fullName>
    </submittedName>
</protein>
<accession>A0A9N9EZR0</accession>
<dbReference type="AlphaFoldDB" id="A0A9N9EZR0"/>
<evidence type="ECO:0000313" key="1">
    <source>
        <dbReference type="EMBL" id="CAG8500748.1"/>
    </source>
</evidence>
<gene>
    <name evidence="1" type="ORF">FMOSSE_LOCUS4024</name>
</gene>
<dbReference type="Proteomes" id="UP000789375">
    <property type="component" value="Unassembled WGS sequence"/>
</dbReference>
<keyword evidence="2" id="KW-1185">Reference proteome</keyword>